<gene>
    <name evidence="1" type="ORF">L917_20739</name>
</gene>
<evidence type="ECO:0000313" key="1">
    <source>
        <dbReference type="EMBL" id="ETL78461.1"/>
    </source>
</evidence>
<name>W2JZV7_PHYNI</name>
<accession>W2JZV7</accession>
<dbReference type="EMBL" id="KI683291">
    <property type="protein sequence ID" value="ETL78461.1"/>
    <property type="molecule type" value="Genomic_DNA"/>
</dbReference>
<reference evidence="1" key="1">
    <citation type="submission" date="2013-11" db="EMBL/GenBank/DDBJ databases">
        <title>The Genome Sequence of Phytophthora parasitica CHvinca01.</title>
        <authorList>
            <consortium name="The Broad Institute Genomics Platform"/>
            <person name="Russ C."/>
            <person name="Tyler B."/>
            <person name="Panabieres F."/>
            <person name="Shan W."/>
            <person name="Tripathy S."/>
            <person name="Grunwald N."/>
            <person name="Machado M."/>
            <person name="Johnson C.S."/>
            <person name="Arredondo F."/>
            <person name="Hong C."/>
            <person name="Coffey M."/>
            <person name="Young S.K."/>
            <person name="Zeng Q."/>
            <person name="Gargeya S."/>
            <person name="Fitzgerald M."/>
            <person name="Abouelleil A."/>
            <person name="Alvarado L."/>
            <person name="Chapman S.B."/>
            <person name="Gainer-Dewar J."/>
            <person name="Goldberg J."/>
            <person name="Griggs A."/>
            <person name="Gujja S."/>
            <person name="Hansen M."/>
            <person name="Howarth C."/>
            <person name="Imamovic A."/>
            <person name="Ireland A."/>
            <person name="Larimer J."/>
            <person name="McCowan C."/>
            <person name="Murphy C."/>
            <person name="Pearson M."/>
            <person name="Poon T.W."/>
            <person name="Priest M."/>
            <person name="Roberts A."/>
            <person name="Saif S."/>
            <person name="Shea T."/>
            <person name="Sykes S."/>
            <person name="Wortman J."/>
            <person name="Nusbaum C."/>
            <person name="Birren B."/>
        </authorList>
    </citation>
    <scope>NUCLEOTIDE SEQUENCE [LARGE SCALE GENOMIC DNA]</scope>
    <source>
        <strain evidence="1">CHvinca01</strain>
    </source>
</reference>
<sequence>MLSSSSAKHLLSTVAKTLLLRKCSASSVPKNVSNTEEKIS</sequence>
<protein>
    <submittedName>
        <fullName evidence="1">Uncharacterized protein</fullName>
    </submittedName>
</protein>
<proteinExistence type="predicted"/>
<dbReference type="AlphaFoldDB" id="W2JZV7"/>
<organism evidence="1">
    <name type="scientific">Phytophthora nicotianae</name>
    <name type="common">Potato buckeye rot agent</name>
    <name type="synonym">Phytophthora parasitica</name>
    <dbReference type="NCBI Taxonomy" id="4792"/>
    <lineage>
        <taxon>Eukaryota</taxon>
        <taxon>Sar</taxon>
        <taxon>Stramenopiles</taxon>
        <taxon>Oomycota</taxon>
        <taxon>Peronosporomycetes</taxon>
        <taxon>Peronosporales</taxon>
        <taxon>Peronosporaceae</taxon>
        <taxon>Phytophthora</taxon>
    </lineage>
</organism>
<dbReference type="Proteomes" id="UP000054423">
    <property type="component" value="Unassembled WGS sequence"/>
</dbReference>